<proteinExistence type="predicted"/>
<keyword evidence="2" id="KW-0732">Signal</keyword>
<keyword evidence="4" id="KW-1185">Reference proteome</keyword>
<feature type="compositionally biased region" description="Polar residues" evidence="1">
    <location>
        <begin position="899"/>
        <end position="917"/>
    </location>
</feature>
<feature type="region of interest" description="Disordered" evidence="1">
    <location>
        <begin position="989"/>
        <end position="1023"/>
    </location>
</feature>
<feature type="chain" id="PRO_5041692899" evidence="2">
    <location>
        <begin position="18"/>
        <end position="1023"/>
    </location>
</feature>
<evidence type="ECO:0000256" key="2">
    <source>
        <dbReference type="SAM" id="SignalP"/>
    </source>
</evidence>
<evidence type="ECO:0000256" key="1">
    <source>
        <dbReference type="SAM" id="MobiDB-lite"/>
    </source>
</evidence>
<feature type="signal peptide" evidence="2">
    <location>
        <begin position="1"/>
        <end position="17"/>
    </location>
</feature>
<sequence>MLKIAIFLGFLILKGYARQCGPMPNDIYIPKGEKRSLNFWVTKEEVGETIVESKSSTLARIETTTEIRENTTIRKQIEIIGSDEAKVSTTSEVETVSLPGEMPPTTKLPPLTLKISAPSLIHIHAVEENSASSDTDQLNNQHKAQLPNIQIVAAVAVEEQTTLAATISDKQATLGLTEVSAAVEEQTTESGTVVAVEVQTTLAATILDKQTALGSTEAAAAVEEQTAESVIVTADQQTTEAAAVQDSTSEPVVDQTTLLEDKPKTEPEFPLILDTISESSTEPTTAFYTVSEIDSGVTTPTEGLISASNLVTKSSVVEVIGGVKILDGSNKTQSSIVKLTASNTSLKAESVVNIESEFEKQMDEYELEVSTPSNIPFYEDLEFDAAIKNKSELIKEDEIELAPGISDIINKTDVQSSIKISDSNYHKSQVEKVVDLITTANQKEFNNTQTEGNVPHNQSFNLLETSKNTTFDGHLQDTTGVHDVITVTEEMMTVTNPSSLEIFEDLPSSDKPYFKHEKTDKNDTDKRIGVVIKDRHPLEPADSLDVRVHTETSIVPFISVTTTRSTTAVAKEETIDLISERIDIENENQKVTEVESTPSFEDVTEQVIGIPSINDTLIIDEELSEIIGNNGTEIFQNDYDAPPELVTQPLDEQMVELTEDLPFSPVDCQTEPNIGAEIPSDYEFIFDNPLNFVKPSRFDENILTTEFDSFEATESILQKIDFEGSGDVQNVRRDALDFDIEEKFANNEQVIYLGEQDIINDDTRETSHNSESLETINKVLEVISDDDSGDSSQVSVEEGEDRIIPSIVRNSDFPMPAVSLSKIEKEKILDQVASVNRLAESVAQSKEEKITPIEVSEAPWERKPFDSPLPSVLQSLFNFLGGSRKSQIETKSIVRNKVKSPSINQTPNSSPATDQLSENLGSSFAKRILEVQSTSNEIRTQAQHIVTNPPTTTNARVVSMDKGTAIIRPHSNLGLNSDELRRLKLGVKSSSRSWATIDQGYKEQGRFNRGDSDGESRSDNFKS</sequence>
<dbReference type="Proteomes" id="UP001187531">
    <property type="component" value="Unassembled WGS sequence"/>
</dbReference>
<protein>
    <submittedName>
        <fullName evidence="3">Uncharacterized protein</fullName>
    </submittedName>
</protein>
<accession>A0AA88IFV8</accession>
<organism evidence="3 4">
    <name type="scientific">Artemia franciscana</name>
    <name type="common">Brine shrimp</name>
    <name type="synonym">Artemia sanfranciscana</name>
    <dbReference type="NCBI Taxonomy" id="6661"/>
    <lineage>
        <taxon>Eukaryota</taxon>
        <taxon>Metazoa</taxon>
        <taxon>Ecdysozoa</taxon>
        <taxon>Arthropoda</taxon>
        <taxon>Crustacea</taxon>
        <taxon>Branchiopoda</taxon>
        <taxon>Anostraca</taxon>
        <taxon>Artemiidae</taxon>
        <taxon>Artemia</taxon>
    </lineage>
</organism>
<dbReference type="AlphaFoldDB" id="A0AA88IFV8"/>
<name>A0AA88IFV8_ARTSF</name>
<dbReference type="EMBL" id="JAVRJZ010000006">
    <property type="protein sequence ID" value="KAK2721132.1"/>
    <property type="molecule type" value="Genomic_DNA"/>
</dbReference>
<evidence type="ECO:0000313" key="4">
    <source>
        <dbReference type="Proteomes" id="UP001187531"/>
    </source>
</evidence>
<gene>
    <name evidence="3" type="ORF">QYM36_003416</name>
</gene>
<feature type="compositionally biased region" description="Basic and acidic residues" evidence="1">
    <location>
        <begin position="1000"/>
        <end position="1023"/>
    </location>
</feature>
<evidence type="ECO:0000313" key="3">
    <source>
        <dbReference type="EMBL" id="KAK2721132.1"/>
    </source>
</evidence>
<feature type="region of interest" description="Disordered" evidence="1">
    <location>
        <begin position="896"/>
        <end position="917"/>
    </location>
</feature>
<reference evidence="3" key="1">
    <citation type="submission" date="2023-07" db="EMBL/GenBank/DDBJ databases">
        <title>Chromosome-level genome assembly of Artemia franciscana.</title>
        <authorList>
            <person name="Jo E."/>
        </authorList>
    </citation>
    <scope>NUCLEOTIDE SEQUENCE</scope>
    <source>
        <tissue evidence="3">Whole body</tissue>
    </source>
</reference>
<comment type="caution">
    <text evidence="3">The sequence shown here is derived from an EMBL/GenBank/DDBJ whole genome shotgun (WGS) entry which is preliminary data.</text>
</comment>